<dbReference type="InterPro" id="IPR002716">
    <property type="entry name" value="PIN_dom"/>
</dbReference>
<reference evidence="8 9" key="1">
    <citation type="submission" date="2016-01" db="EMBL/GenBank/DDBJ databases">
        <title>Complete genome and mega plasmid sequence of Sphingomonas panacis DCY99 elicits systemic resistance in rice to Xanthomonas oryzae.</title>
        <authorList>
            <person name="Kim Y.J."/>
            <person name="Yang D.C."/>
            <person name="Sing P."/>
        </authorList>
    </citation>
    <scope>NUCLEOTIDE SEQUENCE [LARGE SCALE GENOMIC DNA]</scope>
    <source>
        <strain evidence="8 9">DCY99</strain>
    </source>
</reference>
<accession>A0A1B3ZDF9</accession>
<sequence>MTVIVLDASVAVKLVSEEAGSDAALERVGAAGRIIAPDWMLLEVTHALWKKAHQSRADEAVAESGVKALKQVVDAFFPADDLLSAALALSFQLQHPVYDCLYLALAQAEGAVVLTADEKFVRAATQHGHGGQTELLAS</sequence>
<organism evidence="8 9">
    <name type="scientific">Sphingomonas panacis</name>
    <dbReference type="NCBI Taxonomy" id="1560345"/>
    <lineage>
        <taxon>Bacteria</taxon>
        <taxon>Pseudomonadati</taxon>
        <taxon>Pseudomonadota</taxon>
        <taxon>Alphaproteobacteria</taxon>
        <taxon>Sphingomonadales</taxon>
        <taxon>Sphingomonadaceae</taxon>
        <taxon>Sphingomonas</taxon>
    </lineage>
</organism>
<proteinExistence type="inferred from homology"/>
<dbReference type="HAMAP" id="MF_00265">
    <property type="entry name" value="VapC_Nob1"/>
    <property type="match status" value="1"/>
</dbReference>
<dbReference type="InterPro" id="IPR029060">
    <property type="entry name" value="PIN-like_dom_sf"/>
</dbReference>
<comment type="function">
    <text evidence="6">Toxic component of a toxin-antitoxin (TA) system. An RNase.</text>
</comment>
<feature type="binding site" evidence="6">
    <location>
        <position position="7"/>
    </location>
    <ligand>
        <name>Mg(2+)</name>
        <dbReference type="ChEBI" id="CHEBI:18420"/>
    </ligand>
</feature>
<evidence type="ECO:0000256" key="1">
    <source>
        <dbReference type="ARBA" id="ARBA00022649"/>
    </source>
</evidence>
<dbReference type="InterPro" id="IPR051619">
    <property type="entry name" value="TypeII_TA_RNase_PINc/VapC"/>
</dbReference>
<dbReference type="PANTHER" id="PTHR35901:SF1">
    <property type="entry name" value="EXONUCLEASE VAPC9"/>
    <property type="match status" value="1"/>
</dbReference>
<keyword evidence="6" id="KW-0800">Toxin</keyword>
<dbReference type="SUPFAM" id="SSF88723">
    <property type="entry name" value="PIN domain-like"/>
    <property type="match status" value="1"/>
</dbReference>
<evidence type="ECO:0000256" key="5">
    <source>
        <dbReference type="ARBA" id="ARBA00022842"/>
    </source>
</evidence>
<keyword evidence="4 6" id="KW-0378">Hydrolase</keyword>
<keyword evidence="2 6" id="KW-0540">Nuclease</keyword>
<dbReference type="InterPro" id="IPR044153">
    <property type="entry name" value="PIN_Pae0151-like"/>
</dbReference>
<dbReference type="STRING" id="1560345.AWL63_17460"/>
<dbReference type="GO" id="GO:0000287">
    <property type="term" value="F:magnesium ion binding"/>
    <property type="evidence" value="ECO:0007669"/>
    <property type="project" value="UniProtKB-UniRule"/>
</dbReference>
<keyword evidence="3 6" id="KW-0479">Metal-binding</keyword>
<evidence type="ECO:0000259" key="7">
    <source>
        <dbReference type="Pfam" id="PF01850"/>
    </source>
</evidence>
<feature type="domain" description="PIN" evidence="7">
    <location>
        <begin position="4"/>
        <end position="124"/>
    </location>
</feature>
<evidence type="ECO:0000256" key="3">
    <source>
        <dbReference type="ARBA" id="ARBA00022723"/>
    </source>
</evidence>
<dbReference type="CDD" id="cd09873">
    <property type="entry name" value="PIN_Pae0151-like"/>
    <property type="match status" value="1"/>
</dbReference>
<dbReference type="GO" id="GO:0090729">
    <property type="term" value="F:toxin activity"/>
    <property type="evidence" value="ECO:0007669"/>
    <property type="project" value="UniProtKB-KW"/>
</dbReference>
<dbReference type="GO" id="GO:0016787">
    <property type="term" value="F:hydrolase activity"/>
    <property type="evidence" value="ECO:0007669"/>
    <property type="project" value="UniProtKB-KW"/>
</dbReference>
<comment type="cofactor">
    <cofactor evidence="6">
        <name>Mg(2+)</name>
        <dbReference type="ChEBI" id="CHEBI:18420"/>
    </cofactor>
</comment>
<evidence type="ECO:0000256" key="4">
    <source>
        <dbReference type="ARBA" id="ARBA00022801"/>
    </source>
</evidence>
<dbReference type="KEGG" id="span:AWL63_17460"/>
<dbReference type="AlphaFoldDB" id="A0A1B3ZDF9"/>
<feature type="binding site" evidence="6">
    <location>
        <position position="99"/>
    </location>
    <ligand>
        <name>Mg(2+)</name>
        <dbReference type="ChEBI" id="CHEBI:18420"/>
    </ligand>
</feature>
<name>A0A1B3ZDF9_9SPHN</name>
<evidence type="ECO:0000313" key="8">
    <source>
        <dbReference type="EMBL" id="AOH85459.1"/>
    </source>
</evidence>
<dbReference type="EMBL" id="CP014168">
    <property type="protein sequence ID" value="AOH85459.1"/>
    <property type="molecule type" value="Genomic_DNA"/>
</dbReference>
<keyword evidence="1 6" id="KW-1277">Toxin-antitoxin system</keyword>
<gene>
    <name evidence="6" type="primary">vapC</name>
    <name evidence="8" type="ORF">AWL63_17460</name>
</gene>
<dbReference type="Pfam" id="PF01850">
    <property type="entry name" value="PIN"/>
    <property type="match status" value="1"/>
</dbReference>
<dbReference type="InterPro" id="IPR022907">
    <property type="entry name" value="VapC_family"/>
</dbReference>
<protein>
    <recommendedName>
        <fullName evidence="6">Ribonuclease VapC</fullName>
        <shortName evidence="6">RNase VapC</shortName>
        <ecNumber evidence="6">3.1.-.-</ecNumber>
    </recommendedName>
    <alternativeName>
        <fullName evidence="6">Toxin VapC</fullName>
    </alternativeName>
</protein>
<dbReference type="GO" id="GO:0004540">
    <property type="term" value="F:RNA nuclease activity"/>
    <property type="evidence" value="ECO:0007669"/>
    <property type="project" value="InterPro"/>
</dbReference>
<keyword evidence="5 6" id="KW-0460">Magnesium</keyword>
<comment type="similarity">
    <text evidence="6">Belongs to the PINc/VapC protein family.</text>
</comment>
<evidence type="ECO:0000256" key="2">
    <source>
        <dbReference type="ARBA" id="ARBA00022722"/>
    </source>
</evidence>
<keyword evidence="9" id="KW-1185">Reference proteome</keyword>
<dbReference type="Proteomes" id="UP000094256">
    <property type="component" value="Chromosome"/>
</dbReference>
<evidence type="ECO:0000313" key="9">
    <source>
        <dbReference type="Proteomes" id="UP000094256"/>
    </source>
</evidence>
<dbReference type="Gene3D" id="3.40.50.1010">
    <property type="entry name" value="5'-nuclease"/>
    <property type="match status" value="1"/>
</dbReference>
<dbReference type="EC" id="3.1.-.-" evidence="6"/>
<evidence type="ECO:0000256" key="6">
    <source>
        <dbReference type="HAMAP-Rule" id="MF_00265"/>
    </source>
</evidence>
<dbReference type="PANTHER" id="PTHR35901">
    <property type="entry name" value="RIBONUCLEASE VAPC3"/>
    <property type="match status" value="1"/>
</dbReference>